<feature type="compositionally biased region" description="Polar residues" evidence="1">
    <location>
        <begin position="693"/>
        <end position="704"/>
    </location>
</feature>
<comment type="caution">
    <text evidence="4">The sequence shown here is derived from an EMBL/GenBank/DDBJ whole genome shotgun (WGS) entry which is preliminary data.</text>
</comment>
<keyword evidence="5" id="KW-1185">Reference proteome</keyword>
<dbReference type="EMBL" id="JADBEM010000001">
    <property type="protein sequence ID" value="MBE1604991.1"/>
    <property type="molecule type" value="Genomic_DNA"/>
</dbReference>
<sequence>MLAGRAKFVAAVVAVLACVGGLLTATTKPAAAQTPRVQVQLDSLTPYATNSTKTLRITGRVTNTGDIPLSTVNAMLWFDGTPLTNRDQLNAAAAETPGERLGTRLDEPWSLVDEVAPTLRPRATAKFTLNVPMSRIGLHAAGVYVVGVDIRATSPDSQMRETWRARSFLPYVPSGTKMTPVEVAFVLPVVDRPRLVEGDVLQGATGVNDAGETPSLSEFAPNGRLSELIDLGAKHDLSFAVDPALLDEARRMSDGFTTSAGTRINSAATTDVRNWLSRARGVLGAGDTLMLPYADPDLPALQRYRLSDRFTQAVQAADQTSDQFHAAGTLAWPGSGYADAGTLETIAASKARTVLLSQNALPGLPKDGSSPVASLATPEGAVTALVSDPTLTAGGPAGQTSPASIQQRFLSETALLAMQQNPASDPPTSDLRRVVATLPRTWDPGPSGETLFNTVESTSWLRSLSVGALLSQAPTAYGGPLRPSTADRKAELDPDVVDHLRQLSATSTTLLDMLAEPERSRPGLDRGFLRGASTAWRQNPTEAIALIDTMDERVQQAITRVEVVPPRLVTLSSQSGRFPVTIWNRGTEPALVRLEVRPSDPSALKIAPIEPIRVDRNRKATVSVTAETSTGGAVQMEARLTTRSGTAFGPTQSFPVRVTGYGQVGWVVIWIGLGLILLAASTRIFKRVRGAMSGQNADTETGTETARPADPKAPAGSGGAPARASRDGPDPEPTSEATTEPTTEPRAEGTAEPKAASNGHVTTPEESGTSEESGEPGGHDTPPGPPDHDMTKAKR</sequence>
<evidence type="ECO:0008006" key="6">
    <source>
        <dbReference type="Google" id="ProtNLM"/>
    </source>
</evidence>
<dbReference type="InterPro" id="IPR046112">
    <property type="entry name" value="DUF6049"/>
</dbReference>
<dbReference type="Proteomes" id="UP000638648">
    <property type="component" value="Unassembled WGS sequence"/>
</dbReference>
<feature type="signal peptide" evidence="3">
    <location>
        <begin position="1"/>
        <end position="32"/>
    </location>
</feature>
<feature type="transmembrane region" description="Helical" evidence="2">
    <location>
        <begin position="664"/>
        <end position="685"/>
    </location>
</feature>
<feature type="region of interest" description="Disordered" evidence="1">
    <location>
        <begin position="691"/>
        <end position="795"/>
    </location>
</feature>
<evidence type="ECO:0000256" key="1">
    <source>
        <dbReference type="SAM" id="MobiDB-lite"/>
    </source>
</evidence>
<reference evidence="4" key="1">
    <citation type="submission" date="2020-10" db="EMBL/GenBank/DDBJ databases">
        <title>Sequencing the genomes of 1000 actinobacteria strains.</title>
        <authorList>
            <person name="Klenk H.-P."/>
        </authorList>
    </citation>
    <scope>NUCLEOTIDE SEQUENCE</scope>
    <source>
        <strain evidence="4">DSM 45354</strain>
    </source>
</reference>
<organism evidence="4 5">
    <name type="scientific">Actinopolymorpha pittospori</name>
    <dbReference type="NCBI Taxonomy" id="648752"/>
    <lineage>
        <taxon>Bacteria</taxon>
        <taxon>Bacillati</taxon>
        <taxon>Actinomycetota</taxon>
        <taxon>Actinomycetes</taxon>
        <taxon>Propionibacteriales</taxon>
        <taxon>Actinopolymorphaceae</taxon>
        <taxon>Actinopolymorpha</taxon>
    </lineage>
</organism>
<gene>
    <name evidence="4" type="ORF">HEB94_001839</name>
</gene>
<keyword evidence="2" id="KW-1133">Transmembrane helix</keyword>
<feature type="compositionally biased region" description="Basic and acidic residues" evidence="1">
    <location>
        <begin position="786"/>
        <end position="795"/>
    </location>
</feature>
<protein>
    <recommendedName>
        <fullName evidence="6">Glycoprotein</fullName>
    </recommendedName>
</protein>
<feature type="chain" id="PRO_5037165074" description="Glycoprotein" evidence="3">
    <location>
        <begin position="33"/>
        <end position="795"/>
    </location>
</feature>
<evidence type="ECO:0000256" key="2">
    <source>
        <dbReference type="SAM" id="Phobius"/>
    </source>
</evidence>
<dbReference type="RefSeq" id="WP_192749404.1">
    <property type="nucleotide sequence ID" value="NZ_BAABJL010000030.1"/>
</dbReference>
<accession>A0A927MRG4</accession>
<keyword evidence="3" id="KW-0732">Signal</keyword>
<keyword evidence="2" id="KW-0812">Transmembrane</keyword>
<feature type="compositionally biased region" description="Low complexity" evidence="1">
    <location>
        <begin position="712"/>
        <end position="723"/>
    </location>
</feature>
<evidence type="ECO:0000313" key="4">
    <source>
        <dbReference type="EMBL" id="MBE1604991.1"/>
    </source>
</evidence>
<dbReference type="Pfam" id="PF19516">
    <property type="entry name" value="DUF6049"/>
    <property type="match status" value="1"/>
</dbReference>
<evidence type="ECO:0000256" key="3">
    <source>
        <dbReference type="SAM" id="SignalP"/>
    </source>
</evidence>
<dbReference type="PROSITE" id="PS51257">
    <property type="entry name" value="PROKAR_LIPOPROTEIN"/>
    <property type="match status" value="1"/>
</dbReference>
<evidence type="ECO:0000313" key="5">
    <source>
        <dbReference type="Proteomes" id="UP000638648"/>
    </source>
</evidence>
<dbReference type="AlphaFoldDB" id="A0A927MRG4"/>
<keyword evidence="2" id="KW-0472">Membrane</keyword>
<proteinExistence type="predicted"/>
<name>A0A927MRG4_9ACTN</name>